<evidence type="ECO:0000313" key="3">
    <source>
        <dbReference type="Proteomes" id="UP000704068"/>
    </source>
</evidence>
<evidence type="ECO:0000256" key="1">
    <source>
        <dbReference type="SAM" id="MobiDB-lite"/>
    </source>
</evidence>
<accession>A0A929X025</accession>
<sequence>MKKVYAHERKGRKRIKDLRKNRARRSLYASAYADKGVSVSKKSDALRFQHHEKSPESYAAPGAF</sequence>
<name>A0A929X025_9BACT</name>
<reference evidence="2" key="1">
    <citation type="submission" date="2020-04" db="EMBL/GenBank/DDBJ databases">
        <title>Deep metagenomics examines the oral microbiome during advanced dental caries in children, revealing novel taxa and co-occurrences with host molecules.</title>
        <authorList>
            <person name="Baker J.L."/>
            <person name="Morton J.T."/>
            <person name="Dinis M."/>
            <person name="Alvarez R."/>
            <person name="Tran N.C."/>
            <person name="Knight R."/>
            <person name="Edlund A."/>
        </authorList>
    </citation>
    <scope>NUCLEOTIDE SEQUENCE</scope>
    <source>
        <strain evidence="2">JCVI_34_bin.1</strain>
    </source>
</reference>
<dbReference type="AlphaFoldDB" id="A0A929X025"/>
<comment type="caution">
    <text evidence="2">The sequence shown here is derived from an EMBL/GenBank/DDBJ whole genome shotgun (WGS) entry which is preliminary data.</text>
</comment>
<feature type="compositionally biased region" description="Basic and acidic residues" evidence="1">
    <location>
        <begin position="45"/>
        <end position="55"/>
    </location>
</feature>
<protein>
    <submittedName>
        <fullName evidence="2">Uncharacterized protein</fullName>
    </submittedName>
</protein>
<dbReference type="EMBL" id="JABZGR010000011">
    <property type="protein sequence ID" value="MBF0970363.1"/>
    <property type="molecule type" value="Genomic_DNA"/>
</dbReference>
<dbReference type="Proteomes" id="UP000704068">
    <property type="component" value="Unassembled WGS sequence"/>
</dbReference>
<feature type="region of interest" description="Disordered" evidence="1">
    <location>
        <begin position="45"/>
        <end position="64"/>
    </location>
</feature>
<feature type="compositionally biased region" description="Basic residues" evidence="1">
    <location>
        <begin position="9"/>
        <end position="21"/>
    </location>
</feature>
<gene>
    <name evidence="2" type="ORF">HXK21_04910</name>
</gene>
<organism evidence="2 3">
    <name type="scientific">Alloprevotella tannerae</name>
    <dbReference type="NCBI Taxonomy" id="76122"/>
    <lineage>
        <taxon>Bacteria</taxon>
        <taxon>Pseudomonadati</taxon>
        <taxon>Bacteroidota</taxon>
        <taxon>Bacteroidia</taxon>
        <taxon>Bacteroidales</taxon>
        <taxon>Prevotellaceae</taxon>
        <taxon>Alloprevotella</taxon>
    </lineage>
</organism>
<proteinExistence type="predicted"/>
<dbReference type="RefSeq" id="WP_303763727.1">
    <property type="nucleotide sequence ID" value="NZ_JABZGR010000011.1"/>
</dbReference>
<feature type="region of interest" description="Disordered" evidence="1">
    <location>
        <begin position="1"/>
        <end position="21"/>
    </location>
</feature>
<evidence type="ECO:0000313" key="2">
    <source>
        <dbReference type="EMBL" id="MBF0970363.1"/>
    </source>
</evidence>